<dbReference type="Gene3D" id="3.40.50.2000">
    <property type="entry name" value="Glycogen Phosphorylase B"/>
    <property type="match status" value="2"/>
</dbReference>
<dbReference type="AlphaFoldDB" id="A0A0F9UI39"/>
<organism evidence="2">
    <name type="scientific">marine sediment metagenome</name>
    <dbReference type="NCBI Taxonomy" id="412755"/>
    <lineage>
        <taxon>unclassified sequences</taxon>
        <taxon>metagenomes</taxon>
        <taxon>ecological metagenomes</taxon>
    </lineage>
</organism>
<dbReference type="PANTHER" id="PTHR45947:SF3">
    <property type="entry name" value="SULFOQUINOVOSYL TRANSFERASE SQD2"/>
    <property type="match status" value="1"/>
</dbReference>
<dbReference type="SUPFAM" id="SSF53756">
    <property type="entry name" value="UDP-Glycosyltransferase/glycogen phosphorylase"/>
    <property type="match status" value="1"/>
</dbReference>
<comment type="caution">
    <text evidence="2">The sequence shown here is derived from an EMBL/GenBank/DDBJ whole genome shotgun (WGS) entry which is preliminary data.</text>
</comment>
<proteinExistence type="predicted"/>
<accession>A0A0F9UI39</accession>
<dbReference type="EMBL" id="LAZR01000091">
    <property type="protein sequence ID" value="KKN92895.1"/>
    <property type="molecule type" value="Genomic_DNA"/>
</dbReference>
<reference evidence="2" key="1">
    <citation type="journal article" date="2015" name="Nature">
        <title>Complex archaea that bridge the gap between prokaryotes and eukaryotes.</title>
        <authorList>
            <person name="Spang A."/>
            <person name="Saw J.H."/>
            <person name="Jorgensen S.L."/>
            <person name="Zaremba-Niedzwiedzka K."/>
            <person name="Martijn J."/>
            <person name="Lind A.E."/>
            <person name="van Eijk R."/>
            <person name="Schleper C."/>
            <person name="Guy L."/>
            <person name="Ettema T.J."/>
        </authorList>
    </citation>
    <scope>NUCLEOTIDE SEQUENCE</scope>
</reference>
<dbReference type="GO" id="GO:0016758">
    <property type="term" value="F:hexosyltransferase activity"/>
    <property type="evidence" value="ECO:0007669"/>
    <property type="project" value="TreeGrafter"/>
</dbReference>
<dbReference type="InterPro" id="IPR050194">
    <property type="entry name" value="Glycosyltransferase_grp1"/>
</dbReference>
<sequence length="403" mass="43189">MRICLLNQFYPPDTAATGQLLADVAEALASRGHHVHVICSQRAYDGGNVTDALTPSSVCVRRVAATGFGRGNLLGRGIDYASFYMLALRDVLALPPMDVCVSLTTPPFIGMVAAALKRRRKTRLVLWSMDVYPEVAVALGVLSAGSTMHRFLAAAARRLYGAADAIVSLGDVMTQRLISAGAEASRIVTAANWVPGEGVFPIAPRASAARQLWSPDRRTTVMYSGNLGMGHELDTALEAVAQLDNRSDLRVLLVGRGAMRERLQRLAGELNLENVEFHPPQPLAKLADTLAAGDVHLVAQRPGTQGLIVPSKLYGIMAAGRAVLYVGPDDTEVAETIRRADCGLIAPPGDAPAVADALRALIGDADRRVDMGRRGREYYESHLGRDRSVGRIVDVIERQARAG</sequence>
<dbReference type="PANTHER" id="PTHR45947">
    <property type="entry name" value="SULFOQUINOVOSYL TRANSFERASE SQD2"/>
    <property type="match status" value="1"/>
</dbReference>
<name>A0A0F9UI39_9ZZZZ</name>
<evidence type="ECO:0000259" key="1">
    <source>
        <dbReference type="Pfam" id="PF13579"/>
    </source>
</evidence>
<evidence type="ECO:0000313" key="2">
    <source>
        <dbReference type="EMBL" id="KKN92895.1"/>
    </source>
</evidence>
<dbReference type="CDD" id="cd03794">
    <property type="entry name" value="GT4_WbuB-like"/>
    <property type="match status" value="1"/>
</dbReference>
<protein>
    <recommendedName>
        <fullName evidence="1">Glycosyltransferase subfamily 4-like N-terminal domain-containing protein</fullName>
    </recommendedName>
</protein>
<feature type="domain" description="Glycosyltransferase subfamily 4-like N-terminal" evidence="1">
    <location>
        <begin position="21"/>
        <end position="193"/>
    </location>
</feature>
<dbReference type="Pfam" id="PF13692">
    <property type="entry name" value="Glyco_trans_1_4"/>
    <property type="match status" value="1"/>
</dbReference>
<dbReference type="InterPro" id="IPR028098">
    <property type="entry name" value="Glyco_trans_4-like_N"/>
</dbReference>
<dbReference type="Pfam" id="PF13579">
    <property type="entry name" value="Glyco_trans_4_4"/>
    <property type="match status" value="1"/>
</dbReference>
<gene>
    <name evidence="2" type="ORF">LCGC14_0204240</name>
</gene>